<dbReference type="RefSeq" id="XP_066827112.1">
    <property type="nucleotide sequence ID" value="XM_066971661.1"/>
</dbReference>
<evidence type="ECO:0000313" key="4">
    <source>
        <dbReference type="EMBL" id="CAK9435447.1"/>
    </source>
</evidence>
<dbReference type="SUPFAM" id="SSF53178">
    <property type="entry name" value="Peptidyl-tRNA hydrolase-like"/>
    <property type="match status" value="1"/>
</dbReference>
<dbReference type="EMBL" id="OZ022405">
    <property type="protein sequence ID" value="CAK9435447.1"/>
    <property type="molecule type" value="Genomic_DNA"/>
</dbReference>
<accession>A0ABP0ZCP5</accession>
<dbReference type="GeneID" id="92205370"/>
<evidence type="ECO:0008006" key="6">
    <source>
        <dbReference type="Google" id="ProtNLM"/>
    </source>
</evidence>
<evidence type="ECO:0000313" key="5">
    <source>
        <dbReference type="Proteomes" id="UP001497383"/>
    </source>
</evidence>
<name>A0ABP0ZCP5_9ASCO</name>
<evidence type="ECO:0000256" key="3">
    <source>
        <dbReference type="ARBA" id="ARBA00022884"/>
    </source>
</evidence>
<dbReference type="Gene3D" id="3.40.50.1470">
    <property type="entry name" value="Peptidyl-tRNA hydrolase"/>
    <property type="match status" value="1"/>
</dbReference>
<evidence type="ECO:0000256" key="1">
    <source>
        <dbReference type="ARBA" id="ARBA00022555"/>
    </source>
</evidence>
<keyword evidence="1" id="KW-0820">tRNA-binding</keyword>
<organism evidence="4 5">
    <name type="scientific">Lodderomyces beijingensis</name>
    <dbReference type="NCBI Taxonomy" id="1775926"/>
    <lineage>
        <taxon>Eukaryota</taxon>
        <taxon>Fungi</taxon>
        <taxon>Dikarya</taxon>
        <taxon>Ascomycota</taxon>
        <taxon>Saccharomycotina</taxon>
        <taxon>Pichiomycetes</taxon>
        <taxon>Debaryomycetaceae</taxon>
        <taxon>Candida/Lodderomyces clade</taxon>
        <taxon>Lodderomyces</taxon>
    </lineage>
</organism>
<protein>
    <recommendedName>
        <fullName evidence="6">Peptidyl-tRNA hydrolase</fullName>
    </recommendedName>
</protein>
<gene>
    <name evidence="4" type="ORF">LODBEIA_P01740</name>
</gene>
<keyword evidence="5" id="KW-1185">Reference proteome</keyword>
<dbReference type="Pfam" id="PF01195">
    <property type="entry name" value="Pept_tRNA_hydro"/>
    <property type="match status" value="1"/>
</dbReference>
<dbReference type="PANTHER" id="PTHR17224:SF1">
    <property type="entry name" value="PEPTIDYL-TRNA HYDROLASE"/>
    <property type="match status" value="1"/>
</dbReference>
<dbReference type="InterPro" id="IPR036416">
    <property type="entry name" value="Pept_tRNA_hydro_sf"/>
</dbReference>
<dbReference type="Proteomes" id="UP001497383">
    <property type="component" value="Chromosome 1"/>
</dbReference>
<keyword evidence="2" id="KW-0378">Hydrolase</keyword>
<reference evidence="4 5" key="1">
    <citation type="submission" date="2024-03" db="EMBL/GenBank/DDBJ databases">
        <authorList>
            <person name="Brejova B."/>
        </authorList>
    </citation>
    <scope>NUCLEOTIDE SEQUENCE [LARGE SCALE GENOMIC DNA]</scope>
    <source>
        <strain evidence="4 5">CBS 14171</strain>
    </source>
</reference>
<dbReference type="PANTHER" id="PTHR17224">
    <property type="entry name" value="PEPTIDYL-TRNA HYDROLASE"/>
    <property type="match status" value="1"/>
</dbReference>
<proteinExistence type="predicted"/>
<dbReference type="InterPro" id="IPR001328">
    <property type="entry name" value="Pept_tRNA_hydro"/>
</dbReference>
<sequence length="226" mass="25416">MPAVESRNLIATASTTGKSMSTVPLVLLSIGNPGPLTRHSVGHYILKLLMEKYQAKQPQLRPSYAISTNHDSSLVFIKSNSYMNESSKAWTKSRDRESIRPGSIIVVLYDDFEANVPKVKLSRFGKKNESHNGIRDLTSVMQADDERFKVFKLGVGIGPKPRDASRDAMSHWVLSPFKPVEKQMIAEKSFQLCCLYLQNIAECDGEIGDVGKFDARIKKIWRKQNE</sequence>
<evidence type="ECO:0000256" key="2">
    <source>
        <dbReference type="ARBA" id="ARBA00022801"/>
    </source>
</evidence>
<keyword evidence="3" id="KW-0694">RNA-binding</keyword>